<accession>A0A238X708</accession>
<keyword evidence="2" id="KW-0560">Oxidoreductase</keyword>
<dbReference type="Pfam" id="PF00171">
    <property type="entry name" value="Aldedh"/>
    <property type="match status" value="1"/>
</dbReference>
<evidence type="ECO:0000256" key="2">
    <source>
        <dbReference type="ARBA" id="ARBA00023002"/>
    </source>
</evidence>
<gene>
    <name evidence="4" type="ORF">SAMN06265370_109109</name>
</gene>
<evidence type="ECO:0000256" key="1">
    <source>
        <dbReference type="ARBA" id="ARBA00009986"/>
    </source>
</evidence>
<dbReference type="PANTHER" id="PTHR42991:SF1">
    <property type="entry name" value="ALDEHYDE DEHYDROGENASE"/>
    <property type="match status" value="1"/>
</dbReference>
<organism evidence="4 5">
    <name type="scientific">Puniceibacterium sediminis</name>
    <dbReference type="NCBI Taxonomy" id="1608407"/>
    <lineage>
        <taxon>Bacteria</taxon>
        <taxon>Pseudomonadati</taxon>
        <taxon>Pseudomonadota</taxon>
        <taxon>Alphaproteobacteria</taxon>
        <taxon>Rhodobacterales</taxon>
        <taxon>Paracoccaceae</taxon>
        <taxon>Puniceibacterium</taxon>
    </lineage>
</organism>
<keyword evidence="5" id="KW-1185">Reference proteome</keyword>
<dbReference type="InterPro" id="IPR016162">
    <property type="entry name" value="Ald_DH_N"/>
</dbReference>
<dbReference type="InterPro" id="IPR016161">
    <property type="entry name" value="Ald_DH/histidinol_DH"/>
</dbReference>
<sequence>MSSDPDTMTLPDLMPMIAGQSEPGQGPAFEVLDKYHLTPVSTGQEAGPAQLERMIDRADAAFQAGAPGPHERGEILDRAARLIAERAAEVAHVIMAESGFTAADARGEVNRCLQTLRLSAEEARGLRGEIVPISGAPGQSRRMAFTLRVPLGVVLAVTPFNSPLNTVTHKIAPAFAAGNAVIVKPASATPLTTLKLAELLTEAGMPPGFLSVLLGGSAITQAAIADPRIRFIAFTGSTGVGRAIQSAAGLRRTQMELGSIAFTVLCDDGDLDRALPRIVGASYRKAGQVCTSVQCALVHRSRLAETQARLVKEVRAVRFGDPAQDGVLTGPLISEESARRVETWIDEAMDAGATRLVGGARNGAVVPPTLLSDVTPDMRVVREEVFGPVLCLIPFDTIDEAIGMINATPYGLATGVFTNRLDQAFDFARRLDVGGVHINETSSSRVDLMPYGGTKDSGFGREGPKYAVEEMTEQRIITITT</sequence>
<dbReference type="GO" id="GO:0008911">
    <property type="term" value="F:lactaldehyde dehydrogenase (NAD+) activity"/>
    <property type="evidence" value="ECO:0007669"/>
    <property type="project" value="TreeGrafter"/>
</dbReference>
<comment type="similarity">
    <text evidence="1">Belongs to the aldehyde dehydrogenase family.</text>
</comment>
<feature type="domain" description="Aldehyde dehydrogenase" evidence="3">
    <location>
        <begin position="27"/>
        <end position="476"/>
    </location>
</feature>
<dbReference type="SUPFAM" id="SSF53720">
    <property type="entry name" value="ALDH-like"/>
    <property type="match status" value="1"/>
</dbReference>
<evidence type="ECO:0000313" key="4">
    <source>
        <dbReference type="EMBL" id="SNR54368.1"/>
    </source>
</evidence>
<dbReference type="Gene3D" id="3.40.309.10">
    <property type="entry name" value="Aldehyde Dehydrogenase, Chain A, domain 2"/>
    <property type="match status" value="1"/>
</dbReference>
<name>A0A238X708_9RHOB</name>
<evidence type="ECO:0000313" key="5">
    <source>
        <dbReference type="Proteomes" id="UP000198417"/>
    </source>
</evidence>
<dbReference type="InterPro" id="IPR051020">
    <property type="entry name" value="ALDH-related_metabolic_enz"/>
</dbReference>
<evidence type="ECO:0000259" key="3">
    <source>
        <dbReference type="Pfam" id="PF00171"/>
    </source>
</evidence>
<dbReference type="Gene3D" id="3.40.605.10">
    <property type="entry name" value="Aldehyde Dehydrogenase, Chain A, domain 1"/>
    <property type="match status" value="1"/>
</dbReference>
<dbReference type="InterPro" id="IPR016163">
    <property type="entry name" value="Ald_DH_C"/>
</dbReference>
<dbReference type="EMBL" id="FZNN01000009">
    <property type="protein sequence ID" value="SNR54368.1"/>
    <property type="molecule type" value="Genomic_DNA"/>
</dbReference>
<dbReference type="RefSeq" id="WP_217898782.1">
    <property type="nucleotide sequence ID" value="NZ_FZNN01000009.1"/>
</dbReference>
<dbReference type="InterPro" id="IPR015590">
    <property type="entry name" value="Aldehyde_DH_dom"/>
</dbReference>
<proteinExistence type="inferred from homology"/>
<dbReference type="AlphaFoldDB" id="A0A238X708"/>
<protein>
    <submittedName>
        <fullName evidence="4">Succinate-semialdehyde dehydrogenase / glutarate-semialdehyde dehydrogenase</fullName>
    </submittedName>
</protein>
<dbReference type="PANTHER" id="PTHR42991">
    <property type="entry name" value="ALDEHYDE DEHYDROGENASE"/>
    <property type="match status" value="1"/>
</dbReference>
<reference evidence="4 5" key="1">
    <citation type="submission" date="2017-06" db="EMBL/GenBank/DDBJ databases">
        <authorList>
            <person name="Kim H.J."/>
            <person name="Triplett B.A."/>
        </authorList>
    </citation>
    <scope>NUCLEOTIDE SEQUENCE [LARGE SCALE GENOMIC DNA]</scope>
    <source>
        <strain evidence="4 5">DSM 29052</strain>
    </source>
</reference>
<dbReference type="Proteomes" id="UP000198417">
    <property type="component" value="Unassembled WGS sequence"/>
</dbReference>